<feature type="binding site" evidence="7">
    <location>
        <position position="81"/>
    </location>
    <ligand>
        <name>4-imidazolone-5-propanoate</name>
        <dbReference type="ChEBI" id="CHEBI:77893"/>
    </ligand>
</feature>
<dbReference type="NCBIfam" id="TIGR01224">
    <property type="entry name" value="hutI"/>
    <property type="match status" value="1"/>
</dbReference>
<feature type="binding site" evidence="7">
    <location>
        <position position="72"/>
    </location>
    <ligand>
        <name>Fe(3+)</name>
        <dbReference type="ChEBI" id="CHEBI:29034"/>
    </ligand>
</feature>
<gene>
    <name evidence="7 9" type="primary">hutI</name>
    <name evidence="9" type="ORF">GCM10007167_13240</name>
</gene>
<dbReference type="Gene3D" id="2.30.40.10">
    <property type="entry name" value="Urease, subunit C, domain 1"/>
    <property type="match status" value="1"/>
</dbReference>
<dbReference type="InterPro" id="IPR006680">
    <property type="entry name" value="Amidohydro-rel"/>
</dbReference>
<evidence type="ECO:0000256" key="7">
    <source>
        <dbReference type="HAMAP-Rule" id="MF_00372"/>
    </source>
</evidence>
<keyword evidence="4 7" id="KW-0369">Histidine metabolism</keyword>
<protein>
    <recommendedName>
        <fullName evidence="1 7">Imidazolonepropionase</fullName>
        <ecNumber evidence="1 7">3.5.2.7</ecNumber>
    </recommendedName>
    <alternativeName>
        <fullName evidence="7">Imidazolone-5-propionate hydrolase</fullName>
    </alternativeName>
</protein>
<dbReference type="GO" id="GO:0050480">
    <property type="term" value="F:imidazolonepropionase activity"/>
    <property type="evidence" value="ECO:0007669"/>
    <property type="project" value="UniProtKB-UniRule"/>
</dbReference>
<comment type="similarity">
    <text evidence="7">Belongs to the metallo-dependent hydrolases superfamily. HutI family.</text>
</comment>
<accession>A0A918Z1L5</accession>
<dbReference type="EC" id="3.5.2.7" evidence="1 7"/>
<keyword evidence="2 7" id="KW-0479">Metal-binding</keyword>
<sequence length="407" mass="43520">MTHFEGLLLGASLATLDAPAGYGEIRDGALGWRDGVLTFVGPRTALPGDPHALAREVIEADGWITPGLIDCHTHLVFAGDRAAEFEMRLQGASYEAIARAGGGILSTVRATREADEDALLAQSIARARMLVADGVTALEIKSGYGLDFASERRMLRVARRIGEALGIAVRTSYLAAHALPPEYAGRADDYIDAAIDWLPRLHAEGLVDAVDAFCEGIGFSPDQTRRLFEAARTLGLPVKLHADQLSDLEGAALVAEFGGLSADHVEHTSEAGVRAMAQAGTVAVLLPGAFHVLRETKLPPLDLFRAHGVPMAVATDCNPGTSPLLSLRQAMQLACTHFRLTPEEALRGATVHAARALGLADRGALRVGMRADFVQWNIRHPAELCYWLGGRWAEAVYAGGHRLQEPL</sequence>
<keyword evidence="6 7" id="KW-0408">Iron</keyword>
<feature type="binding site" evidence="7">
    <location>
        <position position="321"/>
    </location>
    <ligand>
        <name>4-imidazolone-5-propanoate</name>
        <dbReference type="ChEBI" id="CHEBI:77893"/>
    </ligand>
</feature>
<feature type="binding site" evidence="7">
    <location>
        <position position="144"/>
    </location>
    <ligand>
        <name>N-formimidoyl-L-glutamate</name>
        <dbReference type="ChEBI" id="CHEBI:58928"/>
    </ligand>
</feature>
<dbReference type="GO" id="GO:0019556">
    <property type="term" value="P:L-histidine catabolic process to glutamate and formamide"/>
    <property type="evidence" value="ECO:0007669"/>
    <property type="project" value="UniProtKB-UniRule"/>
</dbReference>
<reference evidence="9" key="2">
    <citation type="submission" date="2020-09" db="EMBL/GenBank/DDBJ databases">
        <authorList>
            <person name="Sun Q."/>
            <person name="Kim S."/>
        </authorList>
    </citation>
    <scope>NUCLEOTIDE SEQUENCE</scope>
    <source>
        <strain evidence="9">KCTC 32020</strain>
    </source>
</reference>
<proteinExistence type="inferred from homology"/>
<feature type="binding site" evidence="7">
    <location>
        <position position="144"/>
    </location>
    <ligand>
        <name>4-imidazolone-5-propanoate</name>
        <dbReference type="ChEBI" id="CHEBI:77893"/>
    </ligand>
</feature>
<evidence type="ECO:0000259" key="8">
    <source>
        <dbReference type="Pfam" id="PF01979"/>
    </source>
</evidence>
<feature type="binding site" evidence="7">
    <location>
        <position position="244"/>
    </location>
    <ligand>
        <name>4-imidazolone-5-propanoate</name>
        <dbReference type="ChEBI" id="CHEBI:77893"/>
    </ligand>
</feature>
<feature type="binding site" evidence="7">
    <location>
        <position position="72"/>
    </location>
    <ligand>
        <name>Zn(2+)</name>
        <dbReference type="ChEBI" id="CHEBI:29105"/>
    </ligand>
</feature>
<keyword evidence="5 7" id="KW-0862">Zinc</keyword>
<dbReference type="InterPro" id="IPR011059">
    <property type="entry name" value="Metal-dep_hydrolase_composite"/>
</dbReference>
<feature type="binding site" evidence="7">
    <location>
        <position position="318"/>
    </location>
    <ligand>
        <name>N-formimidoyl-L-glutamate</name>
        <dbReference type="ChEBI" id="CHEBI:58928"/>
    </ligand>
</feature>
<keyword evidence="3 7" id="KW-0378">Hydrolase</keyword>
<evidence type="ECO:0000256" key="6">
    <source>
        <dbReference type="ARBA" id="ARBA00023004"/>
    </source>
</evidence>
<dbReference type="HAMAP" id="MF_00372">
    <property type="entry name" value="HutI"/>
    <property type="match status" value="1"/>
</dbReference>
<feature type="binding site" evidence="7">
    <location>
        <position position="177"/>
    </location>
    <ligand>
        <name>4-imidazolone-5-propanoate</name>
        <dbReference type="ChEBI" id="CHEBI:77893"/>
    </ligand>
</feature>
<evidence type="ECO:0000313" key="10">
    <source>
        <dbReference type="Proteomes" id="UP000636453"/>
    </source>
</evidence>
<comment type="cofactor">
    <cofactor evidence="7">
        <name>Zn(2+)</name>
        <dbReference type="ChEBI" id="CHEBI:29105"/>
    </cofactor>
    <cofactor evidence="7">
        <name>Fe(3+)</name>
        <dbReference type="ChEBI" id="CHEBI:29034"/>
    </cofactor>
    <text evidence="7">Binds 1 zinc or iron ion per subunit.</text>
</comment>
<evidence type="ECO:0000313" key="9">
    <source>
        <dbReference type="EMBL" id="GHE32583.1"/>
    </source>
</evidence>
<dbReference type="RefSeq" id="WP_146473755.1">
    <property type="nucleotide sequence ID" value="NZ_BNCF01000006.1"/>
</dbReference>
<dbReference type="Pfam" id="PF01979">
    <property type="entry name" value="Amidohydro_1"/>
    <property type="match status" value="1"/>
</dbReference>
<dbReference type="PANTHER" id="PTHR42752">
    <property type="entry name" value="IMIDAZOLONEPROPIONASE"/>
    <property type="match status" value="1"/>
</dbReference>
<comment type="caution">
    <text evidence="9">The sequence shown here is derived from an EMBL/GenBank/DDBJ whole genome shotgun (WGS) entry which is preliminary data.</text>
</comment>
<dbReference type="FunFam" id="3.20.20.140:FF:000007">
    <property type="entry name" value="Imidazolonepropionase"/>
    <property type="match status" value="1"/>
</dbReference>
<dbReference type="GO" id="GO:0008270">
    <property type="term" value="F:zinc ion binding"/>
    <property type="evidence" value="ECO:0007669"/>
    <property type="project" value="UniProtKB-UniRule"/>
</dbReference>
<comment type="pathway">
    <text evidence="7">Amino-acid degradation; L-histidine degradation into L-glutamate; N-formimidoyl-L-glutamate from L-histidine: step 3/3.</text>
</comment>
<evidence type="ECO:0000256" key="5">
    <source>
        <dbReference type="ARBA" id="ARBA00022833"/>
    </source>
</evidence>
<organism evidence="9 10">
    <name type="scientific">Vulcaniibacterium thermophilum</name>
    <dbReference type="NCBI Taxonomy" id="1169913"/>
    <lineage>
        <taxon>Bacteria</taxon>
        <taxon>Pseudomonadati</taxon>
        <taxon>Pseudomonadota</taxon>
        <taxon>Gammaproteobacteria</taxon>
        <taxon>Lysobacterales</taxon>
        <taxon>Lysobacteraceae</taxon>
        <taxon>Vulcaniibacterium</taxon>
    </lineage>
</organism>
<keyword evidence="7" id="KW-0963">Cytoplasm</keyword>
<feature type="binding site" evidence="7">
    <location>
        <position position="241"/>
    </location>
    <ligand>
        <name>Zn(2+)</name>
        <dbReference type="ChEBI" id="CHEBI:29105"/>
    </ligand>
</feature>
<feature type="binding site" evidence="7">
    <location>
        <position position="74"/>
    </location>
    <ligand>
        <name>Zn(2+)</name>
        <dbReference type="ChEBI" id="CHEBI:29105"/>
    </ligand>
</feature>
<dbReference type="SUPFAM" id="SSF51338">
    <property type="entry name" value="Composite domain of metallo-dependent hydrolases"/>
    <property type="match status" value="1"/>
</dbReference>
<feature type="binding site" evidence="7">
    <location>
        <position position="316"/>
    </location>
    <ligand>
        <name>Zn(2+)</name>
        <dbReference type="ChEBI" id="CHEBI:29105"/>
    </ligand>
</feature>
<dbReference type="OrthoDB" id="9776455at2"/>
<reference evidence="9" key="1">
    <citation type="journal article" date="2014" name="Int. J. Syst. Evol. Microbiol.">
        <title>Complete genome sequence of Corynebacterium casei LMG S-19264T (=DSM 44701T), isolated from a smear-ripened cheese.</title>
        <authorList>
            <consortium name="US DOE Joint Genome Institute (JGI-PGF)"/>
            <person name="Walter F."/>
            <person name="Albersmeier A."/>
            <person name="Kalinowski J."/>
            <person name="Ruckert C."/>
        </authorList>
    </citation>
    <scope>NUCLEOTIDE SEQUENCE</scope>
    <source>
        <strain evidence="9">KCTC 32020</strain>
    </source>
</reference>
<keyword evidence="10" id="KW-1185">Reference proteome</keyword>
<dbReference type="AlphaFoldDB" id="A0A918Z1L5"/>
<name>A0A918Z1L5_9GAMM</name>
<comment type="subcellular location">
    <subcellularLocation>
        <location evidence="7">Cytoplasm</location>
    </subcellularLocation>
</comment>
<dbReference type="Proteomes" id="UP000636453">
    <property type="component" value="Unassembled WGS sequence"/>
</dbReference>
<dbReference type="SUPFAM" id="SSF51556">
    <property type="entry name" value="Metallo-dependent hydrolases"/>
    <property type="match status" value="1"/>
</dbReference>
<feature type="binding site" evidence="7">
    <location>
        <position position="316"/>
    </location>
    <ligand>
        <name>Fe(3+)</name>
        <dbReference type="ChEBI" id="CHEBI:29034"/>
    </ligand>
</feature>
<feature type="binding site" evidence="7">
    <location>
        <position position="241"/>
    </location>
    <ligand>
        <name>Fe(3+)</name>
        <dbReference type="ChEBI" id="CHEBI:29034"/>
    </ligand>
</feature>
<evidence type="ECO:0000256" key="3">
    <source>
        <dbReference type="ARBA" id="ARBA00022801"/>
    </source>
</evidence>
<evidence type="ECO:0000256" key="2">
    <source>
        <dbReference type="ARBA" id="ARBA00022723"/>
    </source>
</evidence>
<evidence type="ECO:0000256" key="1">
    <source>
        <dbReference type="ARBA" id="ARBA00012864"/>
    </source>
</evidence>
<dbReference type="InterPro" id="IPR032466">
    <property type="entry name" value="Metal_Hydrolase"/>
</dbReference>
<dbReference type="GO" id="GO:0005506">
    <property type="term" value="F:iron ion binding"/>
    <property type="evidence" value="ECO:0007669"/>
    <property type="project" value="UniProtKB-UniRule"/>
</dbReference>
<feature type="binding site" evidence="7">
    <location>
        <position position="320"/>
    </location>
    <ligand>
        <name>N-formimidoyl-L-glutamate</name>
        <dbReference type="ChEBI" id="CHEBI:58928"/>
    </ligand>
</feature>
<dbReference type="Gene3D" id="3.20.20.140">
    <property type="entry name" value="Metal-dependent hydrolases"/>
    <property type="match status" value="1"/>
</dbReference>
<dbReference type="InterPro" id="IPR005920">
    <property type="entry name" value="HutI"/>
</dbReference>
<dbReference type="GO" id="GO:0005737">
    <property type="term" value="C:cytoplasm"/>
    <property type="evidence" value="ECO:0007669"/>
    <property type="project" value="UniProtKB-SubCell"/>
</dbReference>
<feature type="domain" description="Amidohydrolase-related" evidence="8">
    <location>
        <begin position="63"/>
        <end position="388"/>
    </location>
</feature>
<dbReference type="PANTHER" id="PTHR42752:SF1">
    <property type="entry name" value="IMIDAZOLONEPROPIONASE-RELATED"/>
    <property type="match status" value="1"/>
</dbReference>
<comment type="catalytic activity">
    <reaction evidence="7">
        <text>4-imidazolone-5-propanoate + H2O = N-formimidoyl-L-glutamate</text>
        <dbReference type="Rhea" id="RHEA:23660"/>
        <dbReference type="ChEBI" id="CHEBI:15377"/>
        <dbReference type="ChEBI" id="CHEBI:58928"/>
        <dbReference type="ChEBI" id="CHEBI:77893"/>
        <dbReference type="EC" id="3.5.2.7"/>
    </reaction>
</comment>
<evidence type="ECO:0000256" key="4">
    <source>
        <dbReference type="ARBA" id="ARBA00022808"/>
    </source>
</evidence>
<comment type="function">
    <text evidence="7">Catalyzes the hydrolytic cleavage of the carbon-nitrogen bond in imidazolone-5-propanoate to yield N-formimidoyl-L-glutamate. It is the third step in the universal histidine degradation pathway.</text>
</comment>
<feature type="binding site" evidence="7">
    <location>
        <position position="74"/>
    </location>
    <ligand>
        <name>Fe(3+)</name>
        <dbReference type="ChEBI" id="CHEBI:29034"/>
    </ligand>
</feature>
<dbReference type="EMBL" id="BNCF01000006">
    <property type="protein sequence ID" value="GHE32583.1"/>
    <property type="molecule type" value="Genomic_DNA"/>
</dbReference>
<dbReference type="CDD" id="cd01296">
    <property type="entry name" value="Imidazolone-5PH"/>
    <property type="match status" value="1"/>
</dbReference>